<proteinExistence type="predicted"/>
<keyword evidence="2" id="KW-1185">Reference proteome</keyword>
<dbReference type="InterPro" id="IPR008912">
    <property type="entry name" value="Uncharacterised_CoxE"/>
</dbReference>
<dbReference type="Gene3D" id="3.40.50.410">
    <property type="entry name" value="von Willebrand factor, type A domain"/>
    <property type="match status" value="1"/>
</dbReference>
<dbReference type="PANTHER" id="PTHR39338">
    <property type="entry name" value="BLL5662 PROTEIN-RELATED"/>
    <property type="match status" value="1"/>
</dbReference>
<gene>
    <name evidence="1" type="ORF">EXJ73_17665</name>
</gene>
<dbReference type="Proteomes" id="UP001152766">
    <property type="component" value="Unassembled WGS sequence"/>
</dbReference>
<evidence type="ECO:0000313" key="2">
    <source>
        <dbReference type="Proteomes" id="UP001152766"/>
    </source>
</evidence>
<dbReference type="InterPro" id="IPR011195">
    <property type="entry name" value="UCP010256"/>
</dbReference>
<dbReference type="EMBL" id="SGUG01000030">
    <property type="protein sequence ID" value="MDG0864293.1"/>
    <property type="molecule type" value="Genomic_DNA"/>
</dbReference>
<organism evidence="1 2">
    <name type="scientific">Pelomonas aquatica</name>
    <dbReference type="NCBI Taxonomy" id="431058"/>
    <lineage>
        <taxon>Bacteria</taxon>
        <taxon>Pseudomonadati</taxon>
        <taxon>Pseudomonadota</taxon>
        <taxon>Betaproteobacteria</taxon>
        <taxon>Burkholderiales</taxon>
        <taxon>Sphaerotilaceae</taxon>
        <taxon>Roseateles</taxon>
    </lineage>
</organism>
<dbReference type="AlphaFoldDB" id="A0A9X4LPW7"/>
<protein>
    <submittedName>
        <fullName evidence="1">VWA domain-containing protein</fullName>
    </submittedName>
</protein>
<accession>A0A9X4LPW7</accession>
<dbReference type="InterPro" id="IPR036465">
    <property type="entry name" value="vWFA_dom_sf"/>
</dbReference>
<name>A0A9X4LPW7_9BURK</name>
<comment type="caution">
    <text evidence="1">The sequence shown here is derived from an EMBL/GenBank/DDBJ whole genome shotgun (WGS) entry which is preliminary data.</text>
</comment>
<dbReference type="Pfam" id="PF05762">
    <property type="entry name" value="VWA_CoxE"/>
    <property type="match status" value="1"/>
</dbReference>
<reference evidence="1" key="1">
    <citation type="submission" date="2019-02" db="EMBL/GenBank/DDBJ databases">
        <title>Draft genome of the type strain Pelomonas aquatica CCUG 52575T.</title>
        <authorList>
            <person name="Gomila M."/>
            <person name="Lalucat J."/>
        </authorList>
    </citation>
    <scope>NUCLEOTIDE SEQUENCE</scope>
    <source>
        <strain evidence="1">CCUG 52575</strain>
    </source>
</reference>
<evidence type="ECO:0000313" key="1">
    <source>
        <dbReference type="EMBL" id="MDG0864293.1"/>
    </source>
</evidence>
<dbReference type="PANTHER" id="PTHR39338:SF6">
    <property type="entry name" value="BLL5662 PROTEIN"/>
    <property type="match status" value="1"/>
</dbReference>
<dbReference type="SUPFAM" id="SSF53300">
    <property type="entry name" value="vWA-like"/>
    <property type="match status" value="1"/>
</dbReference>
<dbReference type="RefSeq" id="WP_268146278.1">
    <property type="nucleotide sequence ID" value="NZ_JAPPUW010000001.1"/>
</dbReference>
<sequence>MDRLVENLVHFGRVLRTAGLPIGTDRLMLAAQALQAGGLASRADFKATLAACLVDRPEHRPLFEQAFHVFWRDPDLLGRIMALLLPQAQGRAATPPPPENRRLADALFPAPAAQAAPREQQVDIEARLDAGNRELLQRRDFDTMTAAEWAAARQALAALQPRLARRLTRRHDAAPRGRIAWRATLRAEGRRDGAPPQRERARRRPTPLVLLADISGSMGRYSRALLHLAQGLLNTAAGSGERPVVEAFVFGTRLTRITRQLQQRDPDAALAAVSAAVPDWAGGTRIAANLHAFNRDWARRVLGGGAATVLLVTDGLERSDDDPGCAHLAFEAERLRLSCGELIWLNPLLRFAAFEPRAAGVRALLPKVSRHLPVHDLESVQRLVAALAQPPLL</sequence>
<dbReference type="PIRSF" id="PIRSF010256">
    <property type="entry name" value="CoxE_vWa"/>
    <property type="match status" value="1"/>
</dbReference>
<dbReference type="CDD" id="cd00198">
    <property type="entry name" value="vWFA"/>
    <property type="match status" value="1"/>
</dbReference>